<keyword evidence="5" id="KW-1185">Reference proteome</keyword>
<dbReference type="GO" id="GO:0017061">
    <property type="term" value="F:S-methyl-5-thioadenosine phosphorylase activity"/>
    <property type="evidence" value="ECO:0007669"/>
    <property type="project" value="InterPro"/>
</dbReference>
<dbReference type="SUPFAM" id="SSF53167">
    <property type="entry name" value="Purine and uridine phosphorylases"/>
    <property type="match status" value="1"/>
</dbReference>
<reference evidence="4 5" key="1">
    <citation type="journal article" date="2013" name="ISME J.">
        <title>A metabolic model for members of the genus Tetrasphaera involved in enhanced biological phosphorus removal.</title>
        <authorList>
            <person name="Kristiansen R."/>
            <person name="Nguyen H.T.T."/>
            <person name="Saunders A.M."/>
            <person name="Nielsen J.L."/>
            <person name="Wimmer R."/>
            <person name="Le V.Q."/>
            <person name="McIlroy S.J."/>
            <person name="Petrovski S."/>
            <person name="Seviour R.J."/>
            <person name="Calteau A."/>
            <person name="Nielsen K.L."/>
            <person name="Nielsen P.H."/>
        </authorList>
    </citation>
    <scope>NUCLEOTIDE SEQUENCE [LARGE SCALE GENOMIC DNA]</scope>
    <source>
        <strain evidence="4 5">T1-X7</strain>
    </source>
</reference>
<dbReference type="GO" id="GO:0005829">
    <property type="term" value="C:cytosol"/>
    <property type="evidence" value="ECO:0007669"/>
    <property type="project" value="TreeGrafter"/>
</dbReference>
<accession>A0A077LXD5</accession>
<name>A0A077LXD5_9MICO</name>
<evidence type="ECO:0000256" key="1">
    <source>
        <dbReference type="ARBA" id="ARBA00022676"/>
    </source>
</evidence>
<dbReference type="Gene3D" id="3.40.50.1580">
    <property type="entry name" value="Nucleoside phosphorylase domain"/>
    <property type="match status" value="1"/>
</dbReference>
<dbReference type="GO" id="GO:0009116">
    <property type="term" value="P:nucleoside metabolic process"/>
    <property type="evidence" value="ECO:0007669"/>
    <property type="project" value="InterPro"/>
</dbReference>
<sequence>MSARADVGVIGGSGFYSFLDDAERVPVETPFGPPSDDVRVGVVDGRDIAFIARHGQGHRLSPHRVNYRANLWALRSVGVRQVLAPCAVGSLVPEHGPGSLVVPDQVIDRTWGRAHTVYAAPGTSPDGADRGPVVHVSFAEPYCPRGRTAVLEASAASGSPAVDGGTLVVVNGPRFSSRAESVWHRQGRAAPSSG</sequence>
<dbReference type="PANTHER" id="PTHR42679">
    <property type="entry name" value="S-METHYL-5'-THIOADENOSINE PHOSPHORYLASE"/>
    <property type="match status" value="1"/>
</dbReference>
<evidence type="ECO:0000259" key="3">
    <source>
        <dbReference type="Pfam" id="PF01048"/>
    </source>
</evidence>
<evidence type="ECO:0000313" key="5">
    <source>
        <dbReference type="Proteomes" id="UP000035721"/>
    </source>
</evidence>
<dbReference type="RefSeq" id="WP_268807011.1">
    <property type="nucleotide sequence ID" value="NZ_HF570958.1"/>
</dbReference>
<proteinExistence type="predicted"/>
<dbReference type="GO" id="GO:0019509">
    <property type="term" value="P:L-methionine salvage from methylthioadenosine"/>
    <property type="evidence" value="ECO:0007669"/>
    <property type="project" value="TreeGrafter"/>
</dbReference>
<organism evidence="4 5">
    <name type="scientific">Nostocoides japonicum T1-X7</name>
    <dbReference type="NCBI Taxonomy" id="1194083"/>
    <lineage>
        <taxon>Bacteria</taxon>
        <taxon>Bacillati</taxon>
        <taxon>Actinomycetota</taxon>
        <taxon>Actinomycetes</taxon>
        <taxon>Micrococcales</taxon>
        <taxon>Intrasporangiaceae</taxon>
        <taxon>Nostocoides</taxon>
    </lineage>
</organism>
<evidence type="ECO:0000313" key="4">
    <source>
        <dbReference type="EMBL" id="CCH76585.1"/>
    </source>
</evidence>
<keyword evidence="2" id="KW-0808">Transferase</keyword>
<dbReference type="Pfam" id="PF01048">
    <property type="entry name" value="PNP_UDP_1"/>
    <property type="match status" value="1"/>
</dbReference>
<dbReference type="InterPro" id="IPR010044">
    <property type="entry name" value="MTAP"/>
</dbReference>
<dbReference type="CDD" id="cd09010">
    <property type="entry name" value="MTAP_SsMTAPII_like_MTIP"/>
    <property type="match status" value="1"/>
</dbReference>
<keyword evidence="1" id="KW-0328">Glycosyltransferase</keyword>
<feature type="domain" description="Nucleoside phosphorylase" evidence="3">
    <location>
        <begin position="7"/>
        <end position="186"/>
    </location>
</feature>
<dbReference type="EMBL" id="CAJB01000040">
    <property type="protein sequence ID" value="CCH76585.1"/>
    <property type="molecule type" value="Genomic_DNA"/>
</dbReference>
<dbReference type="Proteomes" id="UP000035721">
    <property type="component" value="Unassembled WGS sequence"/>
</dbReference>
<dbReference type="AlphaFoldDB" id="A0A077LXD5"/>
<evidence type="ECO:0000256" key="2">
    <source>
        <dbReference type="ARBA" id="ARBA00022679"/>
    </source>
</evidence>
<dbReference type="InterPro" id="IPR035994">
    <property type="entry name" value="Nucleoside_phosphorylase_sf"/>
</dbReference>
<gene>
    <name evidence="4" type="ORF">BN12_1340002</name>
</gene>
<dbReference type="InterPro" id="IPR000845">
    <property type="entry name" value="Nucleoside_phosphorylase_d"/>
</dbReference>
<dbReference type="STRING" id="1194083.BN12_1340002"/>
<comment type="caution">
    <text evidence="4">The sequence shown here is derived from an EMBL/GenBank/DDBJ whole genome shotgun (WGS) entry which is preliminary data.</text>
</comment>
<protein>
    <recommendedName>
        <fullName evidence="3">Nucleoside phosphorylase domain-containing protein</fullName>
    </recommendedName>
</protein>
<dbReference type="PANTHER" id="PTHR42679:SF2">
    <property type="entry name" value="S-METHYL-5'-THIOADENOSINE PHOSPHORYLASE"/>
    <property type="match status" value="1"/>
</dbReference>